<gene>
    <name evidence="1" type="ORF">F0P96_07795</name>
</gene>
<evidence type="ECO:0000313" key="2">
    <source>
        <dbReference type="Proteomes" id="UP000326380"/>
    </source>
</evidence>
<comment type="caution">
    <text evidence="1">The sequence shown here is derived from an EMBL/GenBank/DDBJ whole genome shotgun (WGS) entry which is preliminary data.</text>
</comment>
<dbReference type="EMBL" id="VTWU01000002">
    <property type="protein sequence ID" value="KAA9338713.1"/>
    <property type="molecule type" value="Genomic_DNA"/>
</dbReference>
<dbReference type="AlphaFoldDB" id="A0A7L5A184"/>
<name>A0A7L5A184_9BACT</name>
<protein>
    <submittedName>
        <fullName evidence="1">Uncharacterized protein</fullName>
    </submittedName>
</protein>
<evidence type="ECO:0000313" key="1">
    <source>
        <dbReference type="EMBL" id="KAA9338713.1"/>
    </source>
</evidence>
<dbReference type="RefSeq" id="WP_151078259.1">
    <property type="nucleotide sequence ID" value="NZ_CP047647.1"/>
</dbReference>
<keyword evidence="2" id="KW-1185">Reference proteome</keyword>
<sequence length="179" mass="20117">MKTMLTLLAMTFCVSVANCQDLLYPGKYQVYKVTLKVSRKAEWPKFRDVRSWNVNLLLVTGGPSSVAIYNTVAGPFYRSTVGEPAYEVYSLSSQPTRTQGPDGIVTVSYVRPYYFGQIVPPAAEISNPKRASLATWRSTVSGNRSLNVEWERSEIDPETGYPMGIQDTYRLTFYCKAVK</sequence>
<accession>A0A7L5A184</accession>
<reference evidence="1 2" key="1">
    <citation type="submission" date="2019-09" db="EMBL/GenBank/DDBJ databases">
        <title>Genome sequence of Hymenobacter sp. M3.</title>
        <authorList>
            <person name="Srinivasan S."/>
        </authorList>
    </citation>
    <scope>NUCLEOTIDE SEQUENCE [LARGE SCALE GENOMIC DNA]</scope>
    <source>
        <strain evidence="1 2">M3</strain>
    </source>
</reference>
<organism evidence="1 2">
    <name type="scientific">Hymenobacter busanensis</name>
    <dbReference type="NCBI Taxonomy" id="2607656"/>
    <lineage>
        <taxon>Bacteria</taxon>
        <taxon>Pseudomonadati</taxon>
        <taxon>Bacteroidota</taxon>
        <taxon>Cytophagia</taxon>
        <taxon>Cytophagales</taxon>
        <taxon>Hymenobacteraceae</taxon>
        <taxon>Hymenobacter</taxon>
    </lineage>
</organism>
<dbReference type="Proteomes" id="UP000326380">
    <property type="component" value="Unassembled WGS sequence"/>
</dbReference>
<proteinExistence type="predicted"/>